<reference evidence="1" key="1">
    <citation type="submission" date="2020-03" db="EMBL/GenBank/DDBJ databases">
        <title>The deep terrestrial virosphere.</title>
        <authorList>
            <person name="Holmfeldt K."/>
            <person name="Nilsson E."/>
            <person name="Simone D."/>
            <person name="Lopez-Fernandez M."/>
            <person name="Wu X."/>
            <person name="de Brujin I."/>
            <person name="Lundin D."/>
            <person name="Andersson A."/>
            <person name="Bertilsson S."/>
            <person name="Dopson M."/>
        </authorList>
    </citation>
    <scope>NUCLEOTIDE SEQUENCE</scope>
    <source>
        <strain evidence="1">TM448A05239</strain>
    </source>
</reference>
<proteinExistence type="predicted"/>
<protein>
    <submittedName>
        <fullName evidence="1">Uncharacterized protein</fullName>
    </submittedName>
</protein>
<evidence type="ECO:0000313" key="1">
    <source>
        <dbReference type="EMBL" id="QJA54534.1"/>
    </source>
</evidence>
<sequence length="75" mass="8773">MGNTLGEIATILIQKDAQCHWCGSRFDLCSINCYPHKDGIEVEGYTTKQWVYLRCMKCGYDWALWKLLAQIKERK</sequence>
<gene>
    <name evidence="1" type="ORF">TM448A05239_0004</name>
</gene>
<name>A0A6H2A3Z3_9ZZZZ</name>
<dbReference type="AlphaFoldDB" id="A0A6H2A3Z3"/>
<dbReference type="EMBL" id="MT144515">
    <property type="protein sequence ID" value="QJA54534.1"/>
    <property type="molecule type" value="Genomic_DNA"/>
</dbReference>
<organism evidence="1">
    <name type="scientific">viral metagenome</name>
    <dbReference type="NCBI Taxonomy" id="1070528"/>
    <lineage>
        <taxon>unclassified sequences</taxon>
        <taxon>metagenomes</taxon>
        <taxon>organismal metagenomes</taxon>
    </lineage>
</organism>
<accession>A0A6H2A3Z3</accession>